<sequence>MLNVVDQLLFPEDEARFTQIGASRVVKWGLTGAFQKGSKVLVQESLLTYLIEYKTKKEADKAKSDLERFAKESSKKLTKAEEDNDRLRAISLANEKKLSDTDEMLADTLDKLNKVADDAIIQTRGKLMYQYLQGETDSWKPDENIEV</sequence>
<reference evidence="1" key="1">
    <citation type="journal article" date="2023" name="Plant J.">
        <title>Genome sequences and population genomics provide insights into the demographic history, inbreeding, and mutation load of two 'living fossil' tree species of Dipteronia.</title>
        <authorList>
            <person name="Feng Y."/>
            <person name="Comes H.P."/>
            <person name="Chen J."/>
            <person name="Zhu S."/>
            <person name="Lu R."/>
            <person name="Zhang X."/>
            <person name="Li P."/>
            <person name="Qiu J."/>
            <person name="Olsen K.M."/>
            <person name="Qiu Y."/>
        </authorList>
    </citation>
    <scope>NUCLEOTIDE SEQUENCE</scope>
    <source>
        <strain evidence="1">KIB01</strain>
    </source>
</reference>
<protein>
    <submittedName>
        <fullName evidence="1">Uncharacterized protein</fullName>
    </submittedName>
</protein>
<organism evidence="1 2">
    <name type="scientific">Dipteronia dyeriana</name>
    <dbReference type="NCBI Taxonomy" id="168575"/>
    <lineage>
        <taxon>Eukaryota</taxon>
        <taxon>Viridiplantae</taxon>
        <taxon>Streptophyta</taxon>
        <taxon>Embryophyta</taxon>
        <taxon>Tracheophyta</taxon>
        <taxon>Spermatophyta</taxon>
        <taxon>Magnoliopsida</taxon>
        <taxon>eudicotyledons</taxon>
        <taxon>Gunneridae</taxon>
        <taxon>Pentapetalae</taxon>
        <taxon>rosids</taxon>
        <taxon>malvids</taxon>
        <taxon>Sapindales</taxon>
        <taxon>Sapindaceae</taxon>
        <taxon>Hippocastanoideae</taxon>
        <taxon>Acereae</taxon>
        <taxon>Dipteronia</taxon>
    </lineage>
</organism>
<evidence type="ECO:0000313" key="2">
    <source>
        <dbReference type="Proteomes" id="UP001280121"/>
    </source>
</evidence>
<comment type="caution">
    <text evidence="1">The sequence shown here is derived from an EMBL/GenBank/DDBJ whole genome shotgun (WGS) entry which is preliminary data.</text>
</comment>
<dbReference type="AlphaFoldDB" id="A0AAD9U9B6"/>
<evidence type="ECO:0000313" key="1">
    <source>
        <dbReference type="EMBL" id="KAK2649993.1"/>
    </source>
</evidence>
<name>A0AAD9U9B6_9ROSI</name>
<dbReference type="EMBL" id="JANJYI010000005">
    <property type="protein sequence ID" value="KAK2649993.1"/>
    <property type="molecule type" value="Genomic_DNA"/>
</dbReference>
<dbReference type="Proteomes" id="UP001280121">
    <property type="component" value="Unassembled WGS sequence"/>
</dbReference>
<keyword evidence="2" id="KW-1185">Reference proteome</keyword>
<gene>
    <name evidence="1" type="ORF">Ddye_017482</name>
</gene>
<proteinExistence type="predicted"/>
<accession>A0AAD9U9B6</accession>